<feature type="domain" description="Myb-like DNA-binding" evidence="2">
    <location>
        <begin position="13"/>
        <end position="61"/>
    </location>
</feature>
<name>A0A0H1B5K9_9EURO</name>
<proteinExistence type="predicted"/>
<evidence type="ECO:0000256" key="1">
    <source>
        <dbReference type="SAM" id="MobiDB-lite"/>
    </source>
</evidence>
<accession>A0A0H1B5K9</accession>
<reference evidence="4" key="1">
    <citation type="journal article" date="2015" name="PLoS Genet.">
        <title>The dynamic genome and transcriptome of the human fungal pathogen Blastomyces and close relative Emmonsia.</title>
        <authorList>
            <person name="Munoz J.F."/>
            <person name="Gauthier G.M."/>
            <person name="Desjardins C.A."/>
            <person name="Gallo J.E."/>
            <person name="Holder J."/>
            <person name="Sullivan T.D."/>
            <person name="Marty A.J."/>
            <person name="Carmen J.C."/>
            <person name="Chen Z."/>
            <person name="Ding L."/>
            <person name="Gujja S."/>
            <person name="Magrini V."/>
            <person name="Misas E."/>
            <person name="Mitreva M."/>
            <person name="Priest M."/>
            <person name="Saif S."/>
            <person name="Whiston E.A."/>
            <person name="Young S."/>
            <person name="Zeng Q."/>
            <person name="Goldman W.E."/>
            <person name="Mardis E.R."/>
            <person name="Taylor J.W."/>
            <person name="McEwen J.G."/>
            <person name="Clay O.K."/>
            <person name="Klein B.S."/>
            <person name="Cuomo C.A."/>
        </authorList>
    </citation>
    <scope>NUCLEOTIDE SEQUENCE [LARGE SCALE GENOMIC DNA]</scope>
    <source>
        <strain evidence="4">UAMH 139</strain>
    </source>
</reference>
<evidence type="ECO:0000259" key="2">
    <source>
        <dbReference type="Pfam" id="PF22980"/>
    </source>
</evidence>
<dbReference type="Proteomes" id="UP000053573">
    <property type="component" value="Unassembled WGS sequence"/>
</dbReference>
<evidence type="ECO:0000313" key="3">
    <source>
        <dbReference type="EMBL" id="KLJ06313.1"/>
    </source>
</evidence>
<dbReference type="STRING" id="2060906.A0A0H1B5K9"/>
<feature type="compositionally biased region" description="Basic and acidic residues" evidence="1">
    <location>
        <begin position="78"/>
        <end position="100"/>
    </location>
</feature>
<dbReference type="Pfam" id="PF22980">
    <property type="entry name" value="Myb_DNA-bind_8"/>
    <property type="match status" value="1"/>
</dbReference>
<protein>
    <recommendedName>
        <fullName evidence="2">Myb-like DNA-binding domain-containing protein</fullName>
    </recommendedName>
</protein>
<keyword evidence="4" id="KW-1185">Reference proteome</keyword>
<dbReference type="EMBL" id="LDEV01003200">
    <property type="protein sequence ID" value="KLJ06313.1"/>
    <property type="molecule type" value="Genomic_DNA"/>
</dbReference>
<feature type="compositionally biased region" description="Basic residues" evidence="1">
    <location>
        <begin position="68"/>
        <end position="77"/>
    </location>
</feature>
<dbReference type="AlphaFoldDB" id="A0A0H1B5K9"/>
<evidence type="ECO:0000313" key="4">
    <source>
        <dbReference type="Proteomes" id="UP000053573"/>
    </source>
</evidence>
<sequence>MANLKRSKTMSADGHTAKFLYTILKQLDLKSIDWNLVASQLEISNGHAARMRFSRFRQHMEGITTTHRTPRPKKHKSDKAQLRKEQQFSKPKIEPTVKTEQAVKQELGPEPDMDAQPAHAKALPMDIIPTSAPSEQLPYSVTTVAPADLALPFAASNPAIRFQSPPSTVRDWSQIKMEKCEDAAHTLLSGFVKRE</sequence>
<feature type="region of interest" description="Disordered" evidence="1">
    <location>
        <begin position="62"/>
        <end position="100"/>
    </location>
</feature>
<organism evidence="3 4">
    <name type="scientific">Blastomyces silverae</name>
    <dbReference type="NCBI Taxonomy" id="2060906"/>
    <lineage>
        <taxon>Eukaryota</taxon>
        <taxon>Fungi</taxon>
        <taxon>Dikarya</taxon>
        <taxon>Ascomycota</taxon>
        <taxon>Pezizomycotina</taxon>
        <taxon>Eurotiomycetes</taxon>
        <taxon>Eurotiomycetidae</taxon>
        <taxon>Onygenales</taxon>
        <taxon>Ajellomycetaceae</taxon>
        <taxon>Blastomyces</taxon>
    </lineage>
</organism>
<comment type="caution">
    <text evidence="3">The sequence shown here is derived from an EMBL/GenBank/DDBJ whole genome shotgun (WGS) entry which is preliminary data.</text>
</comment>
<dbReference type="OrthoDB" id="3944408at2759"/>
<gene>
    <name evidence="3" type="ORF">EMPG_10297</name>
</gene>
<dbReference type="InterPro" id="IPR054505">
    <property type="entry name" value="Myb_DNA-bind_8"/>
</dbReference>